<accession>A0A9D1WUX1</accession>
<comment type="function">
    <text evidence="1">Transcriptional repressor of xylose-utilizing enzymes.</text>
</comment>
<dbReference type="InterPro" id="IPR036390">
    <property type="entry name" value="WH_DNA-bd_sf"/>
</dbReference>
<evidence type="ECO:0000313" key="5">
    <source>
        <dbReference type="Proteomes" id="UP000886721"/>
    </source>
</evidence>
<evidence type="ECO:0000313" key="4">
    <source>
        <dbReference type="EMBL" id="HIX67291.1"/>
    </source>
</evidence>
<dbReference type="GO" id="GO:0042732">
    <property type="term" value="P:D-xylose metabolic process"/>
    <property type="evidence" value="ECO:0007669"/>
    <property type="project" value="UniProtKB-KW"/>
</dbReference>
<dbReference type="InterPro" id="IPR000600">
    <property type="entry name" value="ROK"/>
</dbReference>
<dbReference type="PANTHER" id="PTHR18964">
    <property type="entry name" value="ROK (REPRESSOR, ORF, KINASE) FAMILY"/>
    <property type="match status" value="1"/>
</dbReference>
<dbReference type="Gene3D" id="1.10.10.10">
    <property type="entry name" value="Winged helix-like DNA-binding domain superfamily/Winged helix DNA-binding domain"/>
    <property type="match status" value="1"/>
</dbReference>
<proteinExistence type="inferred from homology"/>
<dbReference type="AlphaFoldDB" id="A0A9D1WUX1"/>
<dbReference type="Pfam" id="PF00480">
    <property type="entry name" value="ROK"/>
    <property type="match status" value="1"/>
</dbReference>
<organism evidence="4 5">
    <name type="scientific">Candidatus Anaerostipes excrementavium</name>
    <dbReference type="NCBI Taxonomy" id="2838463"/>
    <lineage>
        <taxon>Bacteria</taxon>
        <taxon>Bacillati</taxon>
        <taxon>Bacillota</taxon>
        <taxon>Clostridia</taxon>
        <taxon>Lachnospirales</taxon>
        <taxon>Lachnospiraceae</taxon>
        <taxon>Anaerostipes</taxon>
    </lineage>
</organism>
<dbReference type="Proteomes" id="UP000886721">
    <property type="component" value="Unassembled WGS sequence"/>
</dbReference>
<comment type="caution">
    <text evidence="4">The sequence shown here is derived from an EMBL/GenBank/DDBJ whole genome shotgun (WGS) entry which is preliminary data.</text>
</comment>
<dbReference type="InterPro" id="IPR043129">
    <property type="entry name" value="ATPase_NBD"/>
</dbReference>
<name>A0A9D1WUX1_9FIRM</name>
<sequence length="390" mass="44213">MKQKKKMDQCKMKIENRKAVMEQIKQEDHVSRADLAKKLYMSPTSMTRICGDLLELGLIREIQSDTGSSVGRKAMWVQKDPEAFYSLGILIRRDFISFIVIDYDKQIRFEKQWKEEVGDQPKDVIQSIGKHIKEIQLNESEVFSKVEAVGVSFPGIVDEEGRNIRYSDLFGWKNISFVKYLEEEIKIPCYLARDIKASIIEEFHAGGMQENSLGFLSLSQEIGAAFLYHGEVIYGADGICGEIAHKTVVWNGRDCKCGRRGCADAYLSEKALLQRAKEKGASCQKLSEIADAYQIKESWADELLQESADIITLLIEDMIAWNNPERIILGGRTVRYFPEIIQMVRKRMRQDLSDISAGTEMIASKNAGNESMLGAAYIAMDANETAKIYL</sequence>
<gene>
    <name evidence="4" type="ORF">H9735_04080</name>
</gene>
<comment type="similarity">
    <text evidence="2">Belongs to the ROK (NagC/XylR) family.</text>
</comment>
<protein>
    <submittedName>
        <fullName evidence="4">ROK family transcriptional regulator</fullName>
    </submittedName>
</protein>
<keyword evidence="3" id="KW-0119">Carbohydrate metabolism</keyword>
<dbReference type="Gene3D" id="3.30.420.40">
    <property type="match status" value="2"/>
</dbReference>
<evidence type="ECO:0000256" key="3">
    <source>
        <dbReference type="ARBA" id="ARBA00022629"/>
    </source>
</evidence>
<reference evidence="4" key="1">
    <citation type="journal article" date="2021" name="PeerJ">
        <title>Extensive microbial diversity within the chicken gut microbiome revealed by metagenomics and culture.</title>
        <authorList>
            <person name="Gilroy R."/>
            <person name="Ravi A."/>
            <person name="Getino M."/>
            <person name="Pursley I."/>
            <person name="Horton D.L."/>
            <person name="Alikhan N.F."/>
            <person name="Baker D."/>
            <person name="Gharbi K."/>
            <person name="Hall N."/>
            <person name="Watson M."/>
            <person name="Adriaenssens E.M."/>
            <person name="Foster-Nyarko E."/>
            <person name="Jarju S."/>
            <person name="Secka A."/>
            <person name="Antonio M."/>
            <person name="Oren A."/>
            <person name="Chaudhuri R.R."/>
            <person name="La Ragione R."/>
            <person name="Hildebrand F."/>
            <person name="Pallen M.J."/>
        </authorList>
    </citation>
    <scope>NUCLEOTIDE SEQUENCE</scope>
    <source>
        <strain evidence="4">CHK191-13928</strain>
    </source>
</reference>
<dbReference type="Pfam" id="PF13412">
    <property type="entry name" value="HTH_24"/>
    <property type="match status" value="1"/>
</dbReference>
<dbReference type="EMBL" id="DXEM01000012">
    <property type="protein sequence ID" value="HIX67291.1"/>
    <property type="molecule type" value="Genomic_DNA"/>
</dbReference>
<evidence type="ECO:0000256" key="1">
    <source>
        <dbReference type="ARBA" id="ARBA00002486"/>
    </source>
</evidence>
<dbReference type="InterPro" id="IPR036388">
    <property type="entry name" value="WH-like_DNA-bd_sf"/>
</dbReference>
<evidence type="ECO:0000256" key="2">
    <source>
        <dbReference type="ARBA" id="ARBA00006479"/>
    </source>
</evidence>
<dbReference type="SUPFAM" id="SSF46785">
    <property type="entry name" value="Winged helix' DNA-binding domain"/>
    <property type="match status" value="1"/>
</dbReference>
<dbReference type="PANTHER" id="PTHR18964:SF149">
    <property type="entry name" value="BIFUNCTIONAL UDP-N-ACETYLGLUCOSAMINE 2-EPIMERASE_N-ACETYLMANNOSAMINE KINASE"/>
    <property type="match status" value="1"/>
</dbReference>
<keyword evidence="3" id="KW-0859">Xylose metabolism</keyword>
<reference evidence="4" key="2">
    <citation type="submission" date="2021-04" db="EMBL/GenBank/DDBJ databases">
        <authorList>
            <person name="Gilroy R."/>
        </authorList>
    </citation>
    <scope>NUCLEOTIDE SEQUENCE</scope>
    <source>
        <strain evidence="4">CHK191-13928</strain>
    </source>
</reference>
<dbReference type="SUPFAM" id="SSF53067">
    <property type="entry name" value="Actin-like ATPase domain"/>
    <property type="match status" value="1"/>
</dbReference>